<protein>
    <recommendedName>
        <fullName evidence="8">Acyltransferase 3 domain-containing protein</fullName>
    </recommendedName>
</protein>
<comment type="subcellular location">
    <subcellularLocation>
        <location evidence="1">Cell membrane</location>
        <topology evidence="1">Multi-pass membrane protein</topology>
    </subcellularLocation>
</comment>
<feature type="transmembrane region" description="Helical" evidence="7">
    <location>
        <begin position="201"/>
        <end position="218"/>
    </location>
</feature>
<name>A0A354M491_9BACT</name>
<accession>A0A354M491</accession>
<dbReference type="PANTHER" id="PTHR40074:SF2">
    <property type="entry name" value="O-ACETYLTRANSFERASE WECH"/>
    <property type="match status" value="1"/>
</dbReference>
<evidence type="ECO:0000256" key="2">
    <source>
        <dbReference type="ARBA" id="ARBA00007400"/>
    </source>
</evidence>
<gene>
    <name evidence="9" type="ORF">DDY73_10040</name>
</gene>
<sequence>MGSSKLSSETERIVFLDYLRVFAMFLVFGVHASESVYSDGTLNFLFKNETDRLSVSFMSSFSRYGVDLYVMASAFLLLLLKTDSKTFFKRRFTRVVIPFIFWLLMYAFLPCLWGACDVAQLKDYLVQLCVNTIPPANHLWFIYMLIGLYMLMPILSPWLKQVSRRGEECFLLVWLLTTVISFIHDRFGYMYGEMPGYPYGMFYYFSGFIGFLVLAHYIRNYVNWSMKKTLIISIPLFLAGYAMCVYSFYNRSFYVDCVEDLEHGWDNTGMATVMMAIGAFMLIKKITYSKGFLYKLVKDISLKSYGMYLVHMMFLPFIYAYLSSVLPTPWTIFLSVLITYVVSYLAVKIISFIPNSKYIIG</sequence>
<feature type="transmembrane region" description="Helical" evidence="7">
    <location>
        <begin position="12"/>
        <end position="32"/>
    </location>
</feature>
<dbReference type="AlphaFoldDB" id="A0A354M491"/>
<reference evidence="9 10" key="1">
    <citation type="journal article" date="2018" name="Nat. Biotechnol.">
        <title>A standardized bacterial taxonomy based on genome phylogeny substantially revises the tree of life.</title>
        <authorList>
            <person name="Parks D.H."/>
            <person name="Chuvochina M."/>
            <person name="Waite D.W."/>
            <person name="Rinke C."/>
            <person name="Skarshewski A."/>
            <person name="Chaumeil P.A."/>
            <person name="Hugenholtz P."/>
        </authorList>
    </citation>
    <scope>NUCLEOTIDE SEQUENCE [LARGE SCALE GENOMIC DNA]</scope>
    <source>
        <strain evidence="9">UBA11482</strain>
    </source>
</reference>
<feature type="transmembrane region" description="Helical" evidence="7">
    <location>
        <begin position="328"/>
        <end position="347"/>
    </location>
</feature>
<feature type="transmembrane region" description="Helical" evidence="7">
    <location>
        <begin position="230"/>
        <end position="249"/>
    </location>
</feature>
<dbReference type="GO" id="GO:0016413">
    <property type="term" value="F:O-acetyltransferase activity"/>
    <property type="evidence" value="ECO:0007669"/>
    <property type="project" value="TreeGrafter"/>
</dbReference>
<dbReference type="Proteomes" id="UP000262954">
    <property type="component" value="Unassembled WGS sequence"/>
</dbReference>
<keyword evidence="5 7" id="KW-1133">Transmembrane helix</keyword>
<keyword evidence="3" id="KW-1003">Cell membrane</keyword>
<feature type="transmembrane region" description="Helical" evidence="7">
    <location>
        <begin position="92"/>
        <end position="115"/>
    </location>
</feature>
<feature type="transmembrane region" description="Helical" evidence="7">
    <location>
        <begin position="269"/>
        <end position="284"/>
    </location>
</feature>
<dbReference type="GO" id="GO:0005886">
    <property type="term" value="C:plasma membrane"/>
    <property type="evidence" value="ECO:0007669"/>
    <property type="project" value="UniProtKB-SubCell"/>
</dbReference>
<evidence type="ECO:0000256" key="3">
    <source>
        <dbReference type="ARBA" id="ARBA00022475"/>
    </source>
</evidence>
<evidence type="ECO:0000256" key="5">
    <source>
        <dbReference type="ARBA" id="ARBA00022989"/>
    </source>
</evidence>
<evidence type="ECO:0000256" key="1">
    <source>
        <dbReference type="ARBA" id="ARBA00004651"/>
    </source>
</evidence>
<comment type="similarity">
    <text evidence="2">Belongs to the acyltransferase 3 family.</text>
</comment>
<feature type="transmembrane region" description="Helical" evidence="7">
    <location>
        <begin position="305"/>
        <end position="322"/>
    </location>
</feature>
<feature type="transmembrane region" description="Helical" evidence="7">
    <location>
        <begin position="140"/>
        <end position="159"/>
    </location>
</feature>
<evidence type="ECO:0000256" key="4">
    <source>
        <dbReference type="ARBA" id="ARBA00022692"/>
    </source>
</evidence>
<dbReference type="EMBL" id="DNWC01000132">
    <property type="protein sequence ID" value="HBJ09330.1"/>
    <property type="molecule type" value="Genomic_DNA"/>
</dbReference>
<dbReference type="Pfam" id="PF01757">
    <property type="entry name" value="Acyl_transf_3"/>
    <property type="match status" value="1"/>
</dbReference>
<evidence type="ECO:0000313" key="9">
    <source>
        <dbReference type="EMBL" id="HBJ09330.1"/>
    </source>
</evidence>
<proteinExistence type="inferred from homology"/>
<feature type="transmembrane region" description="Helical" evidence="7">
    <location>
        <begin position="61"/>
        <end position="80"/>
    </location>
</feature>
<dbReference type="GO" id="GO:0009246">
    <property type="term" value="P:enterobacterial common antigen biosynthetic process"/>
    <property type="evidence" value="ECO:0007669"/>
    <property type="project" value="TreeGrafter"/>
</dbReference>
<organism evidence="9 10">
    <name type="scientific">Coprobacter fastidiosus</name>
    <dbReference type="NCBI Taxonomy" id="1099853"/>
    <lineage>
        <taxon>Bacteria</taxon>
        <taxon>Pseudomonadati</taxon>
        <taxon>Bacteroidota</taxon>
        <taxon>Bacteroidia</taxon>
        <taxon>Bacteroidales</taxon>
        <taxon>Barnesiellaceae</taxon>
        <taxon>Coprobacter</taxon>
    </lineage>
</organism>
<evidence type="ECO:0000256" key="7">
    <source>
        <dbReference type="SAM" id="Phobius"/>
    </source>
</evidence>
<keyword evidence="4 7" id="KW-0812">Transmembrane</keyword>
<evidence type="ECO:0000313" key="10">
    <source>
        <dbReference type="Proteomes" id="UP000262954"/>
    </source>
</evidence>
<feature type="domain" description="Acyltransferase 3" evidence="8">
    <location>
        <begin position="14"/>
        <end position="346"/>
    </location>
</feature>
<feature type="transmembrane region" description="Helical" evidence="7">
    <location>
        <begin position="171"/>
        <end position="189"/>
    </location>
</feature>
<comment type="caution">
    <text evidence="9">The sequence shown here is derived from an EMBL/GenBank/DDBJ whole genome shotgun (WGS) entry which is preliminary data.</text>
</comment>
<evidence type="ECO:0000256" key="6">
    <source>
        <dbReference type="ARBA" id="ARBA00023136"/>
    </source>
</evidence>
<keyword evidence="6 7" id="KW-0472">Membrane</keyword>
<dbReference type="PANTHER" id="PTHR40074">
    <property type="entry name" value="O-ACETYLTRANSFERASE WECH"/>
    <property type="match status" value="1"/>
</dbReference>
<evidence type="ECO:0000259" key="8">
    <source>
        <dbReference type="Pfam" id="PF01757"/>
    </source>
</evidence>
<dbReference type="InterPro" id="IPR002656">
    <property type="entry name" value="Acyl_transf_3_dom"/>
</dbReference>